<comment type="subcellular location">
    <subcellularLocation>
        <location evidence="1">Secreted</location>
    </subcellularLocation>
</comment>
<dbReference type="SUPFAM" id="SSF48113">
    <property type="entry name" value="Heme-dependent peroxidases"/>
    <property type="match status" value="1"/>
</dbReference>
<dbReference type="GO" id="GO:0046872">
    <property type="term" value="F:metal ion binding"/>
    <property type="evidence" value="ECO:0007669"/>
    <property type="project" value="UniProtKB-KW"/>
</dbReference>
<dbReference type="Gene3D" id="1.10.640.10">
    <property type="entry name" value="Haem peroxidase domain superfamily, animal type"/>
    <property type="match status" value="1"/>
</dbReference>
<dbReference type="InterPro" id="IPR019791">
    <property type="entry name" value="Haem_peroxidase_animal"/>
</dbReference>
<keyword evidence="4" id="KW-0479">Metal-binding</keyword>
<gene>
    <name evidence="5" type="ORF">DPMN_124162</name>
</gene>
<dbReference type="PROSITE" id="PS50292">
    <property type="entry name" value="PEROXIDASE_3"/>
    <property type="match status" value="1"/>
</dbReference>
<accession>A0A9D4GS76</accession>
<dbReference type="PANTHER" id="PTHR11475">
    <property type="entry name" value="OXIDASE/PEROXIDASE"/>
    <property type="match status" value="1"/>
</dbReference>
<organism evidence="5 6">
    <name type="scientific">Dreissena polymorpha</name>
    <name type="common">Zebra mussel</name>
    <name type="synonym">Mytilus polymorpha</name>
    <dbReference type="NCBI Taxonomy" id="45954"/>
    <lineage>
        <taxon>Eukaryota</taxon>
        <taxon>Metazoa</taxon>
        <taxon>Spiralia</taxon>
        <taxon>Lophotrochozoa</taxon>
        <taxon>Mollusca</taxon>
        <taxon>Bivalvia</taxon>
        <taxon>Autobranchia</taxon>
        <taxon>Heteroconchia</taxon>
        <taxon>Euheterodonta</taxon>
        <taxon>Imparidentia</taxon>
        <taxon>Neoheterodontei</taxon>
        <taxon>Myida</taxon>
        <taxon>Dreissenoidea</taxon>
        <taxon>Dreissenidae</taxon>
        <taxon>Dreissena</taxon>
    </lineage>
</organism>
<evidence type="ECO:0008006" key="7">
    <source>
        <dbReference type="Google" id="ProtNLM"/>
    </source>
</evidence>
<sequence>MGHSLIPTFMSVYTNNFDPFRQQFLNETFSDPSMTYIESVNGGPSRMQGLAYALSALESSKFDSILEDVVRNSLFVNTARDTSFDLASLSIQRGRDHGLPSYNEFRKFCGLSEVRPC</sequence>
<dbReference type="Pfam" id="PF03098">
    <property type="entry name" value="An_peroxidase"/>
    <property type="match status" value="1"/>
</dbReference>
<dbReference type="EMBL" id="JAIWYP010000005">
    <property type="protein sequence ID" value="KAH3822384.1"/>
    <property type="molecule type" value="Genomic_DNA"/>
</dbReference>
<name>A0A9D4GS76_DREPO</name>
<reference evidence="5" key="2">
    <citation type="submission" date="2020-11" db="EMBL/GenBank/DDBJ databases">
        <authorList>
            <person name="McCartney M.A."/>
            <person name="Auch B."/>
            <person name="Kono T."/>
            <person name="Mallez S."/>
            <person name="Becker A."/>
            <person name="Gohl D.M."/>
            <person name="Silverstein K.A.T."/>
            <person name="Koren S."/>
            <person name="Bechman K.B."/>
            <person name="Herman A."/>
            <person name="Abrahante J.E."/>
            <person name="Garbe J."/>
        </authorList>
    </citation>
    <scope>NUCLEOTIDE SEQUENCE</scope>
    <source>
        <strain evidence="5">Duluth1</strain>
        <tissue evidence="5">Whole animal</tissue>
    </source>
</reference>
<dbReference type="Proteomes" id="UP000828390">
    <property type="component" value="Unassembled WGS sequence"/>
</dbReference>
<dbReference type="GO" id="GO:0004601">
    <property type="term" value="F:peroxidase activity"/>
    <property type="evidence" value="ECO:0007669"/>
    <property type="project" value="InterPro"/>
</dbReference>
<dbReference type="InterPro" id="IPR010255">
    <property type="entry name" value="Haem_peroxidase_sf"/>
</dbReference>
<keyword evidence="6" id="KW-1185">Reference proteome</keyword>
<evidence type="ECO:0000256" key="3">
    <source>
        <dbReference type="ARBA" id="ARBA00023180"/>
    </source>
</evidence>
<dbReference type="PANTHER" id="PTHR11475:SF4">
    <property type="entry name" value="CHORION PEROXIDASE"/>
    <property type="match status" value="1"/>
</dbReference>
<keyword evidence="2" id="KW-0964">Secreted</keyword>
<dbReference type="AlphaFoldDB" id="A0A9D4GS76"/>
<feature type="binding site" description="axial binding residue" evidence="4">
    <location>
        <position position="3"/>
    </location>
    <ligand>
        <name>heme b</name>
        <dbReference type="ChEBI" id="CHEBI:60344"/>
    </ligand>
    <ligandPart>
        <name>Fe</name>
        <dbReference type="ChEBI" id="CHEBI:18248"/>
    </ligandPart>
</feature>
<dbReference type="GO" id="GO:0005576">
    <property type="term" value="C:extracellular region"/>
    <property type="evidence" value="ECO:0007669"/>
    <property type="project" value="UniProtKB-SubCell"/>
</dbReference>
<keyword evidence="4" id="KW-0408">Iron</keyword>
<protein>
    <recommendedName>
        <fullName evidence="7">Peroxidase</fullName>
    </recommendedName>
</protein>
<evidence type="ECO:0000256" key="4">
    <source>
        <dbReference type="PIRSR" id="PIRSR619791-2"/>
    </source>
</evidence>
<keyword evidence="4" id="KW-0349">Heme</keyword>
<keyword evidence="3" id="KW-0325">Glycoprotein</keyword>
<proteinExistence type="predicted"/>
<dbReference type="GO" id="GO:0006979">
    <property type="term" value="P:response to oxidative stress"/>
    <property type="evidence" value="ECO:0007669"/>
    <property type="project" value="InterPro"/>
</dbReference>
<evidence type="ECO:0000313" key="6">
    <source>
        <dbReference type="Proteomes" id="UP000828390"/>
    </source>
</evidence>
<evidence type="ECO:0000256" key="1">
    <source>
        <dbReference type="ARBA" id="ARBA00004613"/>
    </source>
</evidence>
<dbReference type="GO" id="GO:0020037">
    <property type="term" value="F:heme binding"/>
    <property type="evidence" value="ECO:0007669"/>
    <property type="project" value="InterPro"/>
</dbReference>
<evidence type="ECO:0000313" key="5">
    <source>
        <dbReference type="EMBL" id="KAH3822384.1"/>
    </source>
</evidence>
<dbReference type="InterPro" id="IPR037120">
    <property type="entry name" value="Haem_peroxidase_sf_animal"/>
</dbReference>
<reference evidence="5" key="1">
    <citation type="journal article" date="2019" name="bioRxiv">
        <title>The Genome of the Zebra Mussel, Dreissena polymorpha: A Resource for Invasive Species Research.</title>
        <authorList>
            <person name="McCartney M.A."/>
            <person name="Auch B."/>
            <person name="Kono T."/>
            <person name="Mallez S."/>
            <person name="Zhang Y."/>
            <person name="Obille A."/>
            <person name="Becker A."/>
            <person name="Abrahante J.E."/>
            <person name="Garbe J."/>
            <person name="Badalamenti J.P."/>
            <person name="Herman A."/>
            <person name="Mangelson H."/>
            <person name="Liachko I."/>
            <person name="Sullivan S."/>
            <person name="Sone E.D."/>
            <person name="Koren S."/>
            <person name="Silverstein K.A.T."/>
            <person name="Beckman K.B."/>
            <person name="Gohl D.M."/>
        </authorList>
    </citation>
    <scope>NUCLEOTIDE SEQUENCE</scope>
    <source>
        <strain evidence="5">Duluth1</strain>
        <tissue evidence="5">Whole animal</tissue>
    </source>
</reference>
<evidence type="ECO:0000256" key="2">
    <source>
        <dbReference type="ARBA" id="ARBA00022525"/>
    </source>
</evidence>
<comment type="caution">
    <text evidence="5">The sequence shown here is derived from an EMBL/GenBank/DDBJ whole genome shotgun (WGS) entry which is preliminary data.</text>
</comment>